<gene>
    <name evidence="2" type="ORF">BLNAU_3407</name>
</gene>
<dbReference type="Proteomes" id="UP001281761">
    <property type="component" value="Unassembled WGS sequence"/>
</dbReference>
<feature type="compositionally biased region" description="Polar residues" evidence="1">
    <location>
        <begin position="340"/>
        <end position="357"/>
    </location>
</feature>
<feature type="compositionally biased region" description="Polar residues" evidence="1">
    <location>
        <begin position="422"/>
        <end position="431"/>
    </location>
</feature>
<evidence type="ECO:0000256" key="1">
    <source>
        <dbReference type="SAM" id="MobiDB-lite"/>
    </source>
</evidence>
<sequence>MSYYYQSLSDAFLGWLNDSTPFDLIRVFVEMLLESLLLKTAIGDHADADGYEHVFDSNGHACLDSNGHPDLRNFLATLCAFPTESSILMTFQGVSPSELNEFQNILHPPPNTSRQPRPFLLPLSEPLQSEDGTIYLKPLGNMLPLSKFMEFLILRKIPTVIQWYIECILGVEARFNLQNANLSLQQDDIMVDNFFRFNINPLPSFPASRNGDVDGSSISSGIQQVSQYIVELIANLEANHLILVPSIDTNDIFHLLQERATGQRKELSTKFLKDDVFTLARDSIMAEAELHLHYLRGPGPSIGSDSEVPTVSFHSEPHWEREDYSNNAFMSDEFRSKITTNQSLGSNRTDSSQTKTPNPLALQLHDGILSGRLFSSTEDHIVSAFPPEDEMSKRSRQTEEEIEILASLRQISTRAQKKHNTSSHSSVSQDLSIEDSQLDQSEMEIINDRRKSSVDLHEGANNILENLHRYPLLAWHDLTVSTETPTSLLEDEHLTTLTSLIASKCESEEEVEWKDLLEWFVCAVIGLESKASCYDNSFSFGGDDVVVDRFGTARINLFASHSHSSPPHSPRSFSDSITRLSQLFIDFIDQLSTSNCLSKRTDQHFLHILIPSILRHLLHHLVSTDCVVLNCDPSTFDDIVDEGAKGCIETIPDDLGVYDTFQWILLHAYLTVLKLENQELVNPSDRITDKELNILSPKIIQFTKMLDPELIKLRKPINSDCFEEARQITSWKEFLQKLASGEEVENDTSFLKLPFFRPTLLSLQAKFQQLASSLDGPDENSTSSLHSSRSSPQTSLDAHLDSSLRTFSSSTIVKQESLQLLNILHSLLTSPLPQDLPKQTYADYTIRYLALIQHDNPNPTETFESSIFDETDNEKLKSSLLRCRSVCDLVGTYKCIVDIPDFFDRTVTVLGNSNSIVRSAALPLFNRLLEIPILLFQMPHLCRNLRSAFHDGTPEEQYALISISTRWIAGTLLEESLEPFRADEFDWEGLFTADLSWSASFVNSLDLVLCLQHRLFQLPIDDDKRTHILLSFEHRQHAVSRVNSQFSDIIQEVPSDICPTLLINFSLMMSLLIESDFPSIETDFITAHPDFDTRILFFCFENRMVILCHSGLNQHKPHQPPLDLLFDRTLRVDPLYFFVFDSGVDFDLPPTLINTSLCGFHALCRREVHIDLIEFFEIQSGQHFAQSFWMFFTPLISDTFLLFVYYPPPLVVRLFLPVLRYTTSSDYLFGALKVVLASLVLVTAPFGDCLSLKELFRSFRHSSDVNDDDSTVSELMQICKSLEWLNIPTGFGSTLILSEPHDGHIPTNRALEFDFFTKISRVESVG</sequence>
<keyword evidence="3" id="KW-1185">Reference proteome</keyword>
<evidence type="ECO:0000313" key="2">
    <source>
        <dbReference type="EMBL" id="KAK2961609.1"/>
    </source>
</evidence>
<reference evidence="2 3" key="1">
    <citation type="journal article" date="2022" name="bioRxiv">
        <title>Genomics of Preaxostyla Flagellates Illuminates Evolutionary Transitions and the Path Towards Mitochondrial Loss.</title>
        <authorList>
            <person name="Novak L.V.F."/>
            <person name="Treitli S.C."/>
            <person name="Pyrih J."/>
            <person name="Halakuc P."/>
            <person name="Pipaliya S.V."/>
            <person name="Vacek V."/>
            <person name="Brzon O."/>
            <person name="Soukal P."/>
            <person name="Eme L."/>
            <person name="Dacks J.B."/>
            <person name="Karnkowska A."/>
            <person name="Elias M."/>
            <person name="Hampl V."/>
        </authorList>
    </citation>
    <scope>NUCLEOTIDE SEQUENCE [LARGE SCALE GENOMIC DNA]</scope>
    <source>
        <strain evidence="2">NAU3</strain>
        <tissue evidence="2">Gut</tissue>
    </source>
</reference>
<comment type="caution">
    <text evidence="2">The sequence shown here is derived from an EMBL/GenBank/DDBJ whole genome shotgun (WGS) entry which is preliminary data.</text>
</comment>
<dbReference type="EMBL" id="JARBJD010000015">
    <property type="protein sequence ID" value="KAK2961609.1"/>
    <property type="molecule type" value="Genomic_DNA"/>
</dbReference>
<feature type="region of interest" description="Disordered" evidence="1">
    <location>
        <begin position="340"/>
        <end position="359"/>
    </location>
</feature>
<feature type="region of interest" description="Disordered" evidence="1">
    <location>
        <begin position="413"/>
        <end position="434"/>
    </location>
</feature>
<evidence type="ECO:0000313" key="3">
    <source>
        <dbReference type="Proteomes" id="UP001281761"/>
    </source>
</evidence>
<feature type="region of interest" description="Disordered" evidence="1">
    <location>
        <begin position="773"/>
        <end position="796"/>
    </location>
</feature>
<name>A0ABQ9YDD2_9EUKA</name>
<organism evidence="2 3">
    <name type="scientific">Blattamonas nauphoetae</name>
    <dbReference type="NCBI Taxonomy" id="2049346"/>
    <lineage>
        <taxon>Eukaryota</taxon>
        <taxon>Metamonada</taxon>
        <taxon>Preaxostyla</taxon>
        <taxon>Oxymonadida</taxon>
        <taxon>Blattamonas</taxon>
    </lineage>
</organism>
<evidence type="ECO:0008006" key="4">
    <source>
        <dbReference type="Google" id="ProtNLM"/>
    </source>
</evidence>
<feature type="compositionally biased region" description="Low complexity" evidence="1">
    <location>
        <begin position="781"/>
        <end position="795"/>
    </location>
</feature>
<protein>
    <recommendedName>
        <fullName evidence="4">Mediator complex subunit 5</fullName>
    </recommendedName>
</protein>
<proteinExistence type="predicted"/>
<accession>A0ABQ9YDD2</accession>